<dbReference type="SMART" id="SM00314">
    <property type="entry name" value="RA"/>
    <property type="match status" value="1"/>
</dbReference>
<protein>
    <submittedName>
        <fullName evidence="4">Putative ras gtpase effector rassf2</fullName>
    </submittedName>
</protein>
<evidence type="ECO:0000313" key="4">
    <source>
        <dbReference type="EMBL" id="JAI15419.1"/>
    </source>
</evidence>
<dbReference type="InterPro" id="IPR011524">
    <property type="entry name" value="SARAH_dom"/>
</dbReference>
<evidence type="ECO:0000256" key="1">
    <source>
        <dbReference type="SAM" id="MobiDB-lite"/>
    </source>
</evidence>
<dbReference type="InterPro" id="IPR033614">
    <property type="entry name" value="RASSF1-6"/>
</dbReference>
<dbReference type="InterPro" id="IPR000159">
    <property type="entry name" value="RA_dom"/>
</dbReference>
<dbReference type="SUPFAM" id="SSF54236">
    <property type="entry name" value="Ubiquitin-like"/>
    <property type="match status" value="1"/>
</dbReference>
<dbReference type="Pfam" id="PF00788">
    <property type="entry name" value="RA"/>
    <property type="match status" value="1"/>
</dbReference>
<dbReference type="Gene3D" id="3.10.20.90">
    <property type="entry name" value="Phosphatidylinositol 3-kinase Catalytic Subunit, Chain A, domain 1"/>
    <property type="match status" value="1"/>
</dbReference>
<feature type="domain" description="Ras-associating" evidence="2">
    <location>
        <begin position="542"/>
        <end position="634"/>
    </location>
</feature>
<feature type="region of interest" description="Disordered" evidence="1">
    <location>
        <begin position="256"/>
        <end position="303"/>
    </location>
</feature>
<dbReference type="AlphaFoldDB" id="A0A0K8TM34"/>
<proteinExistence type="evidence at transcript level"/>
<feature type="compositionally biased region" description="Low complexity" evidence="1">
    <location>
        <begin position="89"/>
        <end position="105"/>
    </location>
</feature>
<evidence type="ECO:0000259" key="3">
    <source>
        <dbReference type="PROSITE" id="PS50951"/>
    </source>
</evidence>
<dbReference type="CDD" id="cd01784">
    <property type="entry name" value="RA_RASSF2_like"/>
    <property type="match status" value="1"/>
</dbReference>
<dbReference type="PANTHER" id="PTHR22738">
    <property type="entry name" value="RASSF"/>
    <property type="match status" value="1"/>
</dbReference>
<dbReference type="PROSITE" id="PS50200">
    <property type="entry name" value="RA"/>
    <property type="match status" value="1"/>
</dbReference>
<feature type="non-terminal residue" evidence="4">
    <location>
        <position position="1"/>
    </location>
</feature>
<name>A0A0K8TM34_TABBR</name>
<accession>A0A0K8TM34</accession>
<dbReference type="InterPro" id="IPR029071">
    <property type="entry name" value="Ubiquitin-like_domsf"/>
</dbReference>
<dbReference type="EMBL" id="GDAI01002184">
    <property type="protein sequence ID" value="JAI15419.1"/>
    <property type="molecule type" value="mRNA"/>
</dbReference>
<dbReference type="FunFam" id="3.10.20.90:FF:000278">
    <property type="entry name" value="serine-rich adhesin for platelets"/>
    <property type="match status" value="1"/>
</dbReference>
<dbReference type="GO" id="GO:0007165">
    <property type="term" value="P:signal transduction"/>
    <property type="evidence" value="ECO:0007669"/>
    <property type="project" value="InterPro"/>
</dbReference>
<evidence type="ECO:0000259" key="2">
    <source>
        <dbReference type="PROSITE" id="PS50200"/>
    </source>
</evidence>
<dbReference type="CDD" id="cd21886">
    <property type="entry name" value="SARAH_RASSF2-like"/>
    <property type="match status" value="1"/>
</dbReference>
<dbReference type="PROSITE" id="PS50951">
    <property type="entry name" value="SARAH"/>
    <property type="match status" value="1"/>
</dbReference>
<organism evidence="4">
    <name type="scientific">Tabanus bromius</name>
    <name type="common">Band-eyed brown horse fly</name>
    <dbReference type="NCBI Taxonomy" id="304241"/>
    <lineage>
        <taxon>Eukaryota</taxon>
        <taxon>Metazoa</taxon>
        <taxon>Ecdysozoa</taxon>
        <taxon>Arthropoda</taxon>
        <taxon>Hexapoda</taxon>
        <taxon>Insecta</taxon>
        <taxon>Pterygota</taxon>
        <taxon>Neoptera</taxon>
        <taxon>Endopterygota</taxon>
        <taxon>Diptera</taxon>
        <taxon>Brachycera</taxon>
        <taxon>Tabanomorpha</taxon>
        <taxon>Tabanoidea</taxon>
        <taxon>Tabanidae</taxon>
        <taxon>Tabanus</taxon>
    </lineage>
</organism>
<sequence length="693" mass="79804">RDHLESKLKLYNQFYDNKSMEIRSREVNNRLVLEGALRVYWGVHGVIHLKEDDDQRTVVTVRKRNSCRLGNSVEIKNGDDHSDKENDNTDTGIETSTSSIIDGDTTDISLSESMTFETCSLSEDTTAESMGSSEESSPLHKAVTLPTKLDVKNIDWDEIDDLLQVKFKIPWWKMIFNTRLGSKICYKIDSWRAYFLTKLQYLFEKRMPYNTNSSSHSSKNNNSSSYFTDYNWTQDFFSLRKYFQVERKVDETEKLYQTMPSPLPSQSSSEETPKMLSAQSSVEDVKTINSPQQSEKLNTASDEATLKPMDFEDFKKSVHEDFINGTIDMIAANENSLKQNQPIDPSRINDSLKLYSENIMSKSFNCEAALRTIDPFLIHDTLSLTRAEISNSRNYSLQKSESASSRRSPFLERKSLFEKGINRSKSGPNCFVSTDSEDETTLRPQTIRRSDASPKYINIKMDCYDQSEDVSKASDTCSITCPSTSYETTSRDVESDARLNSHYVTEDGVVLRRRPKTGPSAIKRRSGNKRSRAKLKRRCSINGHFYNRETSFFTPPHGSQMSVWVTSLVNSQEVINLLLEKYKVDSRAENFALFIVRDNGEQRRLKDDDYPLIVRVMLGPHEDVARIFLMDAQETQEISSEVAQFLNLSLPECCAILDRYNEELDREVMKVREKYAELRRRIVQRMESLKVRL</sequence>
<feature type="compositionally biased region" description="Polar residues" evidence="1">
    <location>
        <begin position="277"/>
        <end position="302"/>
    </location>
</feature>
<feature type="region of interest" description="Disordered" evidence="1">
    <location>
        <begin position="72"/>
        <end position="105"/>
    </location>
</feature>
<reference evidence="4" key="1">
    <citation type="journal article" date="2015" name="Insect Biochem. Mol. Biol.">
        <title>An insight into the sialome of the horse fly, Tabanus bromius.</title>
        <authorList>
            <person name="Ribeiro J.M."/>
            <person name="Kazimirova M."/>
            <person name="Takac P."/>
            <person name="Andersen J.F."/>
            <person name="Francischetti I.M."/>
        </authorList>
    </citation>
    <scope>NUCLEOTIDE SEQUENCE</scope>
</reference>
<feature type="compositionally biased region" description="Basic and acidic residues" evidence="1">
    <location>
        <begin position="76"/>
        <end position="87"/>
    </location>
</feature>
<dbReference type="PANTHER" id="PTHR22738:SF15">
    <property type="entry name" value="LD40758P"/>
    <property type="match status" value="1"/>
</dbReference>
<feature type="domain" description="SARAH" evidence="3">
    <location>
        <begin position="642"/>
        <end position="689"/>
    </location>
</feature>
<dbReference type="Pfam" id="PF16517">
    <property type="entry name" value="Nore1-SARAH"/>
    <property type="match status" value="1"/>
</dbReference>